<dbReference type="EMBL" id="MCFK01008558">
    <property type="protein sequence ID" value="RKF55949.1"/>
    <property type="molecule type" value="Genomic_DNA"/>
</dbReference>
<sequence length="758" mass="85405">MEAIILPASAPLFYVNDPDFSFGIQQNNPPIYVSTPLSELRNSVIGVEATSYLQNMIDSGPAHEPLLSALGGDPIGLKYHLEIELDKWSENNILPLFVFDGQSIVGKDEMTLRSSQAALLKTQLAWKMYADHQPNQAVKTFGSSGSIRAHELYHLLQEVLCITVCLPSGSDSDFKKLVYLAELEVSGRAYIDGLMGSKEFLLYDRSYEAVIICPPTVDDWENKHFRGIFRSELIEKLGIGSEMLDDALLMCGTSFLPPFPPLQHENTIPQQPFTLVDAVNLLRNSDKTIISVCRQFGDVLEKRDPKWLDKFWKAKIGILHAIIVQENGQVISRDYANLTSDNNDYLGLRLPPELYYYLSRALVGPRILNYFASLESIVLPTLDGIVSEEYKLLITKSIIPLKETAAALVASRIHRAFQNKSVSIRFWFDSNLKQSLLHKSLLEQANRKADTWGVQNAQIQMWAKMTGMKAGTFSFAVVSLQLDGASASSKSSDKVTGLKLKPEILSNTLYRFLHLRDYVDDLHELTGWGRALLVTLKCVQPIIKKYDDIHQIEEAAFLAFEMIRFGNLNSRNRHPELIGGALRGSEEDKANCMLIGRTACFLKLRHQNLGYTGPLSKNYLAFNSLVKAVQEADRDILEAAVVSMFLSNQISRDERHDFGDLGRSIPLSHSTNTIFGIAVTTYLDDFIKLDWTKAQREENKPVFAEKFIPHSFKFAEDLAVAFEFFDAVYEGVKSLSEEISTAEKEAWHKASKYLHLRR</sequence>
<evidence type="ECO:0000259" key="3">
    <source>
        <dbReference type="Pfam" id="PF12246"/>
    </source>
</evidence>
<dbReference type="GO" id="GO:0006417">
    <property type="term" value="P:regulation of translation"/>
    <property type="evidence" value="ECO:0007669"/>
    <property type="project" value="UniProtKB-KW"/>
</dbReference>
<protein>
    <submittedName>
        <fullName evidence="5">Putative xpg domain-containing protein</fullName>
    </submittedName>
</protein>
<comment type="caution">
    <text evidence="5">The sequence shown here is derived from an EMBL/GenBank/DDBJ whole genome shotgun (WGS) entry which is preliminary data.</text>
</comment>
<dbReference type="InterPro" id="IPR029060">
    <property type="entry name" value="PIN-like_dom_sf"/>
</dbReference>
<feature type="domain" description="Post-transcriptional regulator MKT1 N-terminal" evidence="4">
    <location>
        <begin position="340"/>
        <end position="428"/>
    </location>
</feature>
<dbReference type="InterPro" id="IPR022040">
    <property type="entry name" value="MKT1_N"/>
</dbReference>
<dbReference type="SUPFAM" id="SSF88723">
    <property type="entry name" value="PIN domain-like"/>
    <property type="match status" value="1"/>
</dbReference>
<dbReference type="CDD" id="cd09858">
    <property type="entry name" value="PIN_MKT1"/>
    <property type="match status" value="1"/>
</dbReference>
<comment type="similarity">
    <text evidence="2">Belongs to the XPG/RAD2 endonuclease family.</text>
</comment>
<dbReference type="Gene3D" id="3.40.50.1010">
    <property type="entry name" value="5'-nuclease"/>
    <property type="match status" value="1"/>
</dbReference>
<accession>A0A420HEY7</accession>
<dbReference type="Pfam" id="PF12246">
    <property type="entry name" value="MKT1_C"/>
    <property type="match status" value="1"/>
</dbReference>
<dbReference type="OrthoDB" id="17262at2759"/>
<keyword evidence="1" id="KW-0810">Translation regulation</keyword>
<evidence type="ECO:0000313" key="5">
    <source>
        <dbReference type="EMBL" id="RKF55949.1"/>
    </source>
</evidence>
<proteinExistence type="inferred from homology"/>
<evidence type="ECO:0000256" key="2">
    <source>
        <dbReference type="ARBA" id="ARBA00024023"/>
    </source>
</evidence>
<evidence type="ECO:0000256" key="1">
    <source>
        <dbReference type="ARBA" id="ARBA00022845"/>
    </source>
</evidence>
<keyword evidence="6" id="KW-1185">Reference proteome</keyword>
<dbReference type="Proteomes" id="UP000286134">
    <property type="component" value="Unassembled WGS sequence"/>
</dbReference>
<reference evidence="5 6" key="1">
    <citation type="journal article" date="2018" name="BMC Genomics">
        <title>Comparative genome analyses reveal sequence features reflecting distinct modes of host-adaptation between dicot and monocot powdery mildew.</title>
        <authorList>
            <person name="Wu Y."/>
            <person name="Ma X."/>
            <person name="Pan Z."/>
            <person name="Kale S.D."/>
            <person name="Song Y."/>
            <person name="King H."/>
            <person name="Zhang Q."/>
            <person name="Presley C."/>
            <person name="Deng X."/>
            <person name="Wei C.I."/>
            <person name="Xiao S."/>
        </authorList>
    </citation>
    <scope>NUCLEOTIDE SEQUENCE [LARGE SCALE GENOMIC DNA]</scope>
    <source>
        <strain evidence="5">UMSG2</strain>
    </source>
</reference>
<evidence type="ECO:0000313" key="6">
    <source>
        <dbReference type="Proteomes" id="UP000286134"/>
    </source>
</evidence>
<dbReference type="CDD" id="cd09902">
    <property type="entry name" value="H3TH_MKT1"/>
    <property type="match status" value="1"/>
</dbReference>
<evidence type="ECO:0000259" key="4">
    <source>
        <dbReference type="Pfam" id="PF12247"/>
    </source>
</evidence>
<dbReference type="AlphaFoldDB" id="A0A420HEY7"/>
<gene>
    <name evidence="5" type="ORF">OnM2_085019</name>
</gene>
<organism evidence="5 6">
    <name type="scientific">Erysiphe neolycopersici</name>
    <dbReference type="NCBI Taxonomy" id="212602"/>
    <lineage>
        <taxon>Eukaryota</taxon>
        <taxon>Fungi</taxon>
        <taxon>Dikarya</taxon>
        <taxon>Ascomycota</taxon>
        <taxon>Pezizomycotina</taxon>
        <taxon>Leotiomycetes</taxon>
        <taxon>Erysiphales</taxon>
        <taxon>Erysiphaceae</taxon>
        <taxon>Erysiphe</taxon>
    </lineage>
</organism>
<dbReference type="InterPro" id="IPR022039">
    <property type="entry name" value="MKT1_C"/>
</dbReference>
<dbReference type="InterPro" id="IPR037314">
    <property type="entry name" value="MKT1_H3TH"/>
</dbReference>
<feature type="domain" description="Post-transcriptional regulator MKT1 C-terminal" evidence="3">
    <location>
        <begin position="511"/>
        <end position="755"/>
    </location>
</feature>
<name>A0A420HEY7_9PEZI</name>
<dbReference type="STRING" id="212602.A0A420HEY7"/>
<dbReference type="Pfam" id="PF12247">
    <property type="entry name" value="MKT1_N"/>
    <property type="match status" value="1"/>
</dbReference>